<sequence length="146" mass="16041">MSCVGEPSPPKLEGKLQTMGNALKVNWIKQDDGGSPIKHYLIRYRAKHVPDWKPEIRLPNGSEYVVLNSLDWNTEYEVYVVAENQQGKSQPGTLFFRTAAEPTAIPATLGSSCVTYTLASLMLSTLTLGAKPGLCLRVVPQHCSSH</sequence>
<evidence type="ECO:0000259" key="1">
    <source>
        <dbReference type="PROSITE" id="PS50853"/>
    </source>
</evidence>
<organism evidence="2 3">
    <name type="scientific">Oncorhynchus mykiss</name>
    <name type="common">Rainbow trout</name>
    <name type="synonym">Salmo gairdneri</name>
    <dbReference type="NCBI Taxonomy" id="8022"/>
    <lineage>
        <taxon>Eukaryota</taxon>
        <taxon>Metazoa</taxon>
        <taxon>Chordata</taxon>
        <taxon>Craniata</taxon>
        <taxon>Vertebrata</taxon>
        <taxon>Euteleostomi</taxon>
        <taxon>Actinopterygii</taxon>
        <taxon>Neopterygii</taxon>
        <taxon>Teleostei</taxon>
        <taxon>Protacanthopterygii</taxon>
        <taxon>Salmoniformes</taxon>
        <taxon>Salmonidae</taxon>
        <taxon>Salmoninae</taxon>
        <taxon>Oncorhynchus</taxon>
    </lineage>
</organism>
<dbReference type="Gene3D" id="2.60.40.10">
    <property type="entry name" value="Immunoglobulins"/>
    <property type="match status" value="1"/>
</dbReference>
<dbReference type="SUPFAM" id="SSF49265">
    <property type="entry name" value="Fibronectin type III"/>
    <property type="match status" value="1"/>
</dbReference>
<reference evidence="2" key="2">
    <citation type="submission" date="2014-03" db="EMBL/GenBank/DDBJ databases">
        <authorList>
            <person name="Genoscope - CEA"/>
        </authorList>
    </citation>
    <scope>NUCLEOTIDE SEQUENCE</scope>
</reference>
<evidence type="ECO:0000313" key="2">
    <source>
        <dbReference type="EMBL" id="CDQ73693.1"/>
    </source>
</evidence>
<dbReference type="STRING" id="8022.A0A060X286"/>
<dbReference type="InterPro" id="IPR013783">
    <property type="entry name" value="Ig-like_fold"/>
</dbReference>
<dbReference type="PaxDb" id="8022-A0A060X286"/>
<dbReference type="InterPro" id="IPR036116">
    <property type="entry name" value="FN3_sf"/>
</dbReference>
<protein>
    <recommendedName>
        <fullName evidence="1">Fibronectin type-III domain-containing protein</fullName>
    </recommendedName>
</protein>
<dbReference type="EMBL" id="FR904922">
    <property type="protein sequence ID" value="CDQ73693.1"/>
    <property type="molecule type" value="Genomic_DNA"/>
</dbReference>
<name>A0A060X286_ONCMY</name>
<feature type="domain" description="Fibronectin type-III" evidence="1">
    <location>
        <begin position="6"/>
        <end position="102"/>
    </location>
</feature>
<dbReference type="PROSITE" id="PS50853">
    <property type="entry name" value="FN3"/>
    <property type="match status" value="1"/>
</dbReference>
<dbReference type="CDD" id="cd00063">
    <property type="entry name" value="FN3"/>
    <property type="match status" value="1"/>
</dbReference>
<proteinExistence type="predicted"/>
<dbReference type="FunFam" id="2.60.40.10:FF:001932">
    <property type="entry name" value="Neural cell adhesion molecule 1a"/>
    <property type="match status" value="1"/>
</dbReference>
<evidence type="ECO:0000313" key="3">
    <source>
        <dbReference type="Proteomes" id="UP000193380"/>
    </source>
</evidence>
<dbReference type="Pfam" id="PF00041">
    <property type="entry name" value="fn3"/>
    <property type="match status" value="1"/>
</dbReference>
<accession>A0A060X286</accession>
<dbReference type="Proteomes" id="UP000193380">
    <property type="component" value="Unassembled WGS sequence"/>
</dbReference>
<dbReference type="SMART" id="SM00060">
    <property type="entry name" value="FN3"/>
    <property type="match status" value="1"/>
</dbReference>
<gene>
    <name evidence="2" type="ORF">GSONMT00033713001</name>
</gene>
<dbReference type="InterPro" id="IPR003961">
    <property type="entry name" value="FN3_dom"/>
</dbReference>
<reference evidence="2" key="1">
    <citation type="journal article" date="2014" name="Nat. Commun.">
        <title>The rainbow trout genome provides novel insights into evolution after whole-genome duplication in vertebrates.</title>
        <authorList>
            <person name="Berthelot C."/>
            <person name="Brunet F."/>
            <person name="Chalopin D."/>
            <person name="Juanchich A."/>
            <person name="Bernard M."/>
            <person name="Noel B."/>
            <person name="Bento P."/>
            <person name="Da Silva C."/>
            <person name="Labadie K."/>
            <person name="Alberti A."/>
            <person name="Aury J.M."/>
            <person name="Louis A."/>
            <person name="Dehais P."/>
            <person name="Bardou P."/>
            <person name="Montfort J."/>
            <person name="Klopp C."/>
            <person name="Cabau C."/>
            <person name="Gaspin C."/>
            <person name="Thorgaard G.H."/>
            <person name="Boussaha M."/>
            <person name="Quillet E."/>
            <person name="Guyomard R."/>
            <person name="Galiana D."/>
            <person name="Bobe J."/>
            <person name="Volff J.N."/>
            <person name="Genet C."/>
            <person name="Wincker P."/>
            <person name="Jaillon O."/>
            <person name="Roest Crollius H."/>
            <person name="Guiguen Y."/>
        </authorList>
    </citation>
    <scope>NUCLEOTIDE SEQUENCE [LARGE SCALE GENOMIC DNA]</scope>
</reference>
<dbReference type="AlphaFoldDB" id="A0A060X286"/>